<comment type="caution">
    <text evidence="1">The sequence shown here is derived from an EMBL/GenBank/DDBJ whole genome shotgun (WGS) entry which is preliminary data.</text>
</comment>
<organism evidence="1 2">
    <name type="scientific">Apatococcus fuscideae</name>
    <dbReference type="NCBI Taxonomy" id="2026836"/>
    <lineage>
        <taxon>Eukaryota</taxon>
        <taxon>Viridiplantae</taxon>
        <taxon>Chlorophyta</taxon>
        <taxon>core chlorophytes</taxon>
        <taxon>Trebouxiophyceae</taxon>
        <taxon>Chlorellales</taxon>
        <taxon>Chlorellaceae</taxon>
        <taxon>Apatococcus</taxon>
    </lineage>
</organism>
<name>A0AAW1RYG1_9CHLO</name>
<evidence type="ECO:0000313" key="1">
    <source>
        <dbReference type="EMBL" id="KAK9838438.1"/>
    </source>
</evidence>
<evidence type="ECO:0000313" key="2">
    <source>
        <dbReference type="Proteomes" id="UP001485043"/>
    </source>
</evidence>
<protein>
    <submittedName>
        <fullName evidence="1">Uncharacterized protein</fullName>
    </submittedName>
</protein>
<dbReference type="EMBL" id="JALJOV010001898">
    <property type="protein sequence ID" value="KAK9838438.1"/>
    <property type="molecule type" value="Genomic_DNA"/>
</dbReference>
<sequence length="33" mass="3490">MQQLLDPPVRSANGLDDLLLGAAVIFDEGHNVA</sequence>
<dbReference type="Proteomes" id="UP001485043">
    <property type="component" value="Unassembled WGS sequence"/>
</dbReference>
<accession>A0AAW1RYG1</accession>
<gene>
    <name evidence="1" type="ORF">WJX84_000175</name>
</gene>
<keyword evidence="2" id="KW-1185">Reference proteome</keyword>
<reference evidence="1 2" key="1">
    <citation type="journal article" date="2024" name="Nat. Commun.">
        <title>Phylogenomics reveals the evolutionary origins of lichenization in chlorophyte algae.</title>
        <authorList>
            <person name="Puginier C."/>
            <person name="Libourel C."/>
            <person name="Otte J."/>
            <person name="Skaloud P."/>
            <person name="Haon M."/>
            <person name="Grisel S."/>
            <person name="Petersen M."/>
            <person name="Berrin J.G."/>
            <person name="Delaux P.M."/>
            <person name="Dal Grande F."/>
            <person name="Keller J."/>
        </authorList>
    </citation>
    <scope>NUCLEOTIDE SEQUENCE [LARGE SCALE GENOMIC DNA]</scope>
    <source>
        <strain evidence="1 2">SAG 2523</strain>
    </source>
</reference>
<feature type="non-terminal residue" evidence="1">
    <location>
        <position position="33"/>
    </location>
</feature>
<dbReference type="AlphaFoldDB" id="A0AAW1RYG1"/>
<proteinExistence type="predicted"/>